<dbReference type="GO" id="GO:0000287">
    <property type="term" value="F:magnesium ion binding"/>
    <property type="evidence" value="ECO:0007669"/>
    <property type="project" value="InterPro"/>
</dbReference>
<evidence type="ECO:0000313" key="8">
    <source>
        <dbReference type="Proteomes" id="UP000054937"/>
    </source>
</evidence>
<dbReference type="InterPro" id="IPR036649">
    <property type="entry name" value="Pyrophosphatase_sf"/>
</dbReference>
<keyword evidence="8" id="KW-1185">Reference proteome</keyword>
<comment type="caution">
    <text evidence="7">The sequence shown here is derived from an EMBL/GenBank/DDBJ whole genome shotgun (WGS) entry which is preliminary data.</text>
</comment>
<evidence type="ECO:0000256" key="6">
    <source>
        <dbReference type="ARBA" id="ARBA00022842"/>
    </source>
</evidence>
<dbReference type="AlphaFoldDB" id="A0A0V0QIF6"/>
<keyword evidence="5" id="KW-0378">Hydrolase</keyword>
<reference evidence="7 8" key="1">
    <citation type="journal article" date="2015" name="Sci. Rep.">
        <title>Genome of the facultative scuticociliatosis pathogen Pseudocohnilembus persalinus provides insight into its virulence through horizontal gene transfer.</title>
        <authorList>
            <person name="Xiong J."/>
            <person name="Wang G."/>
            <person name="Cheng J."/>
            <person name="Tian M."/>
            <person name="Pan X."/>
            <person name="Warren A."/>
            <person name="Jiang C."/>
            <person name="Yuan D."/>
            <person name="Miao W."/>
        </authorList>
    </citation>
    <scope>NUCLEOTIDE SEQUENCE [LARGE SCALE GENOMIC DNA]</scope>
    <source>
        <strain evidence="7">36N120E</strain>
    </source>
</reference>
<dbReference type="FunCoup" id="A0A0V0QIF6">
    <property type="interactions" value="271"/>
</dbReference>
<accession>A0A0V0QIF6</accession>
<dbReference type="GO" id="GO:0006796">
    <property type="term" value="P:phosphate-containing compound metabolic process"/>
    <property type="evidence" value="ECO:0007669"/>
    <property type="project" value="InterPro"/>
</dbReference>
<keyword evidence="4" id="KW-0479">Metal-binding</keyword>
<organism evidence="7 8">
    <name type="scientific">Pseudocohnilembus persalinus</name>
    <name type="common">Ciliate</name>
    <dbReference type="NCBI Taxonomy" id="266149"/>
    <lineage>
        <taxon>Eukaryota</taxon>
        <taxon>Sar</taxon>
        <taxon>Alveolata</taxon>
        <taxon>Ciliophora</taxon>
        <taxon>Intramacronucleata</taxon>
        <taxon>Oligohymenophorea</taxon>
        <taxon>Scuticociliatia</taxon>
        <taxon>Philasterida</taxon>
        <taxon>Pseudocohnilembidae</taxon>
        <taxon>Pseudocohnilembus</taxon>
    </lineage>
</organism>
<evidence type="ECO:0000256" key="1">
    <source>
        <dbReference type="ARBA" id="ARBA00001946"/>
    </source>
</evidence>
<dbReference type="PROSITE" id="PS00387">
    <property type="entry name" value="PPASE"/>
    <property type="match status" value="1"/>
</dbReference>
<dbReference type="SUPFAM" id="SSF50324">
    <property type="entry name" value="Inorganic pyrophosphatase"/>
    <property type="match status" value="1"/>
</dbReference>
<dbReference type="OMA" id="KEVDRWH"/>
<gene>
    <name evidence="7" type="ORF">PPERSA_07638</name>
</gene>
<sequence length="219" mass="26704">MIKSLQTIFQKNYHTLITGSGFEKKIYLYNDKNQRISFWNDVPLKENDFKDDEYNICIEIPRFKISKMEVCKNEESHPIVQDTRQNKFTNEMELRYYAQFPYFNYGYLPQTWENSFIQTKEGFKGDDDPLDVCDLSIKEAVDFDKYQPKRLQAIQHWFKYIKTYDGKKPNTIYYEGKIFDSNYTYNVIEEMHQEWKKLYKENNTDQLYIQKAKEFKIFQ</sequence>
<dbReference type="EC" id="3.6.1.1" evidence="3"/>
<dbReference type="InParanoid" id="A0A0V0QIF6"/>
<dbReference type="GO" id="GO:0004427">
    <property type="term" value="F:inorganic diphosphate phosphatase activity"/>
    <property type="evidence" value="ECO:0007669"/>
    <property type="project" value="UniProtKB-EC"/>
</dbReference>
<dbReference type="Pfam" id="PF00719">
    <property type="entry name" value="Pyrophosphatase"/>
    <property type="match status" value="1"/>
</dbReference>
<evidence type="ECO:0000256" key="2">
    <source>
        <dbReference type="ARBA" id="ARBA00006220"/>
    </source>
</evidence>
<comment type="cofactor">
    <cofactor evidence="1">
        <name>Mg(2+)</name>
        <dbReference type="ChEBI" id="CHEBI:18420"/>
    </cofactor>
</comment>
<dbReference type="EMBL" id="LDAU01000159">
    <property type="protein sequence ID" value="KRX01993.1"/>
    <property type="molecule type" value="Genomic_DNA"/>
</dbReference>
<evidence type="ECO:0000313" key="7">
    <source>
        <dbReference type="EMBL" id="KRX01993.1"/>
    </source>
</evidence>
<dbReference type="Proteomes" id="UP000054937">
    <property type="component" value="Unassembled WGS sequence"/>
</dbReference>
<evidence type="ECO:0000256" key="3">
    <source>
        <dbReference type="ARBA" id="ARBA00012146"/>
    </source>
</evidence>
<dbReference type="GO" id="GO:0005737">
    <property type="term" value="C:cytoplasm"/>
    <property type="evidence" value="ECO:0007669"/>
    <property type="project" value="InterPro"/>
</dbReference>
<dbReference type="OrthoDB" id="1608002at2759"/>
<evidence type="ECO:0000256" key="4">
    <source>
        <dbReference type="ARBA" id="ARBA00022723"/>
    </source>
</evidence>
<proteinExistence type="inferred from homology"/>
<dbReference type="PANTHER" id="PTHR10286">
    <property type="entry name" value="INORGANIC PYROPHOSPHATASE"/>
    <property type="match status" value="1"/>
</dbReference>
<name>A0A0V0QIF6_PSEPJ</name>
<protein>
    <recommendedName>
        <fullName evidence="3">inorganic diphosphatase</fullName>
        <ecNumber evidence="3">3.6.1.1</ecNumber>
    </recommendedName>
</protein>
<keyword evidence="6" id="KW-0460">Magnesium</keyword>
<evidence type="ECO:0000256" key="5">
    <source>
        <dbReference type="ARBA" id="ARBA00022801"/>
    </source>
</evidence>
<dbReference type="Gene3D" id="3.90.80.10">
    <property type="entry name" value="Inorganic pyrophosphatase"/>
    <property type="match status" value="2"/>
</dbReference>
<dbReference type="InterPro" id="IPR008162">
    <property type="entry name" value="Pyrophosphatase"/>
</dbReference>
<comment type="similarity">
    <text evidence="2">Belongs to the PPase family.</text>
</comment>